<dbReference type="Pfam" id="PF02518">
    <property type="entry name" value="HATPase_c"/>
    <property type="match status" value="1"/>
</dbReference>
<feature type="transmembrane region" description="Helical" evidence="8">
    <location>
        <begin position="64"/>
        <end position="84"/>
    </location>
</feature>
<dbReference type="InterPro" id="IPR036890">
    <property type="entry name" value="HATPase_C_sf"/>
</dbReference>
<feature type="transmembrane region" description="Helical" evidence="8">
    <location>
        <begin position="32"/>
        <end position="52"/>
    </location>
</feature>
<evidence type="ECO:0000313" key="10">
    <source>
        <dbReference type="EMBL" id="MBF4162436.1"/>
    </source>
</evidence>
<keyword evidence="7" id="KW-0902">Two-component regulatory system</keyword>
<keyword evidence="8" id="KW-1133">Transmembrane helix</keyword>
<evidence type="ECO:0000256" key="6">
    <source>
        <dbReference type="ARBA" id="ARBA00022777"/>
    </source>
</evidence>
<dbReference type="InterPro" id="IPR005467">
    <property type="entry name" value="His_kinase_dom"/>
</dbReference>
<keyword evidence="8" id="KW-0472">Membrane</keyword>
<comment type="subcellular location">
    <subcellularLocation>
        <location evidence="2">Cell membrane</location>
    </subcellularLocation>
</comment>
<accession>A0A930V214</accession>
<dbReference type="SMART" id="SM00387">
    <property type="entry name" value="HATPase_c"/>
    <property type="match status" value="1"/>
</dbReference>
<dbReference type="Gene3D" id="1.10.287.130">
    <property type="match status" value="1"/>
</dbReference>
<dbReference type="GO" id="GO:0005886">
    <property type="term" value="C:plasma membrane"/>
    <property type="evidence" value="ECO:0007669"/>
    <property type="project" value="UniProtKB-SubCell"/>
</dbReference>
<feature type="domain" description="Histidine kinase" evidence="9">
    <location>
        <begin position="288"/>
        <end position="495"/>
    </location>
</feature>
<gene>
    <name evidence="10" type="ORF">ISG29_12105</name>
</gene>
<dbReference type="InterPro" id="IPR036097">
    <property type="entry name" value="HisK_dim/P_sf"/>
</dbReference>
<proteinExistence type="predicted"/>
<dbReference type="PANTHER" id="PTHR43711">
    <property type="entry name" value="TWO-COMPONENT HISTIDINE KINASE"/>
    <property type="match status" value="1"/>
</dbReference>
<name>A0A930V214_9ACTN</name>
<comment type="caution">
    <text evidence="10">The sequence shown here is derived from an EMBL/GenBank/DDBJ whole genome shotgun (WGS) entry which is preliminary data.</text>
</comment>
<dbReference type="Gene3D" id="3.30.565.10">
    <property type="entry name" value="Histidine kinase-like ATPase, C-terminal domain"/>
    <property type="match status" value="1"/>
</dbReference>
<evidence type="ECO:0000256" key="2">
    <source>
        <dbReference type="ARBA" id="ARBA00004236"/>
    </source>
</evidence>
<feature type="transmembrane region" description="Helical" evidence="8">
    <location>
        <begin position="96"/>
        <end position="121"/>
    </location>
</feature>
<comment type="catalytic activity">
    <reaction evidence="1">
        <text>ATP + protein L-histidine = ADP + protein N-phospho-L-histidine.</text>
        <dbReference type="EC" id="2.7.13.3"/>
    </reaction>
</comment>
<dbReference type="Proteomes" id="UP000656804">
    <property type="component" value="Unassembled WGS sequence"/>
</dbReference>
<evidence type="ECO:0000313" key="11">
    <source>
        <dbReference type="Proteomes" id="UP000656804"/>
    </source>
</evidence>
<dbReference type="InterPro" id="IPR003594">
    <property type="entry name" value="HATPase_dom"/>
</dbReference>
<dbReference type="InterPro" id="IPR050736">
    <property type="entry name" value="Sensor_HK_Regulatory"/>
</dbReference>
<dbReference type="GO" id="GO:0000155">
    <property type="term" value="F:phosphorelay sensor kinase activity"/>
    <property type="evidence" value="ECO:0007669"/>
    <property type="project" value="InterPro"/>
</dbReference>
<evidence type="ECO:0000256" key="1">
    <source>
        <dbReference type="ARBA" id="ARBA00000085"/>
    </source>
</evidence>
<keyword evidence="5" id="KW-0808">Transferase</keyword>
<dbReference type="InterPro" id="IPR004358">
    <property type="entry name" value="Sig_transdc_His_kin-like_C"/>
</dbReference>
<feature type="transmembrane region" description="Helical" evidence="8">
    <location>
        <begin position="133"/>
        <end position="157"/>
    </location>
</feature>
<dbReference type="PRINTS" id="PR00344">
    <property type="entry name" value="BCTRLSENSOR"/>
</dbReference>
<dbReference type="PROSITE" id="PS50109">
    <property type="entry name" value="HIS_KIN"/>
    <property type="match status" value="1"/>
</dbReference>
<dbReference type="EC" id="2.7.13.3" evidence="3"/>
<keyword evidence="6 10" id="KW-0418">Kinase</keyword>
<dbReference type="PANTHER" id="PTHR43711:SF31">
    <property type="entry name" value="HISTIDINE KINASE"/>
    <property type="match status" value="1"/>
</dbReference>
<dbReference type="InterPro" id="IPR003661">
    <property type="entry name" value="HisK_dim/P_dom"/>
</dbReference>
<organism evidence="10 11">
    <name type="scientific">Nocardioides acrostichi</name>
    <dbReference type="NCBI Taxonomy" id="2784339"/>
    <lineage>
        <taxon>Bacteria</taxon>
        <taxon>Bacillati</taxon>
        <taxon>Actinomycetota</taxon>
        <taxon>Actinomycetes</taxon>
        <taxon>Propionibacteriales</taxon>
        <taxon>Nocardioidaceae</taxon>
        <taxon>Nocardioides</taxon>
    </lineage>
</organism>
<dbReference type="CDD" id="cd00075">
    <property type="entry name" value="HATPase"/>
    <property type="match status" value="1"/>
</dbReference>
<dbReference type="CDD" id="cd00082">
    <property type="entry name" value="HisKA"/>
    <property type="match status" value="1"/>
</dbReference>
<evidence type="ECO:0000256" key="5">
    <source>
        <dbReference type="ARBA" id="ARBA00022679"/>
    </source>
</evidence>
<dbReference type="AlphaFoldDB" id="A0A930V214"/>
<feature type="transmembrane region" description="Helical" evidence="8">
    <location>
        <begin position="219"/>
        <end position="249"/>
    </location>
</feature>
<dbReference type="EMBL" id="JADIVZ010000005">
    <property type="protein sequence ID" value="MBF4162436.1"/>
    <property type="molecule type" value="Genomic_DNA"/>
</dbReference>
<dbReference type="SMART" id="SM00388">
    <property type="entry name" value="HisKA"/>
    <property type="match status" value="1"/>
</dbReference>
<sequence>MTGAVDDRVPMRWQQLRSEVELLRRTPGRMRAHLLLTMVAALTLPIVFTYVAPLPCRQEHRAQTTAMVLIAFSVLNVEIGRILMGGVSRNQQAHKALSGWAFASALLLPPVFLLLVVPLTYAHAYLRGLRVAWWKWIGSAAYLVLAGIVAALVRSGVLGGRELMHGTGALGLLALVLCAASFLVVETGLLWCSALLNHADDEVWLRQTLTAGAFYGTELSVLLVCGLLSAVWTRAPWFVLLTVPVYLMIQRAALYQPMRERAEAAAALAATNEELEHANAFKVDLLGMLGHEIGNPLTSVVGYAEIGAEAAEVGDTATVTRSLAVIGRAGLQVQDMVAEVLTMVASESGALTAFPESCLLLPRLRELASSGEPNHQPAVDCPPDACAWVQPLHLEQMLRNLLSNAEKYADGASRITVVEVGETVEIHVVDAGPGVPPEFRDALFSRFGRAESHRRVRGTGLGLFITRELARANAGDVRYEPGSPGSDFVLTLPRA</sequence>
<evidence type="ECO:0000259" key="9">
    <source>
        <dbReference type="PROSITE" id="PS50109"/>
    </source>
</evidence>
<dbReference type="RefSeq" id="WP_194503689.1">
    <property type="nucleotide sequence ID" value="NZ_JADIVZ010000005.1"/>
</dbReference>
<evidence type="ECO:0000256" key="7">
    <source>
        <dbReference type="ARBA" id="ARBA00023012"/>
    </source>
</evidence>
<dbReference type="Pfam" id="PF00512">
    <property type="entry name" value="HisKA"/>
    <property type="match status" value="1"/>
</dbReference>
<evidence type="ECO:0000256" key="4">
    <source>
        <dbReference type="ARBA" id="ARBA00022553"/>
    </source>
</evidence>
<evidence type="ECO:0000256" key="3">
    <source>
        <dbReference type="ARBA" id="ARBA00012438"/>
    </source>
</evidence>
<keyword evidence="8" id="KW-0812">Transmembrane</keyword>
<keyword evidence="4" id="KW-0597">Phosphoprotein</keyword>
<protein>
    <recommendedName>
        <fullName evidence="3">histidine kinase</fullName>
        <ecNumber evidence="3">2.7.13.3</ecNumber>
    </recommendedName>
</protein>
<keyword evidence="11" id="KW-1185">Reference proteome</keyword>
<feature type="transmembrane region" description="Helical" evidence="8">
    <location>
        <begin position="169"/>
        <end position="199"/>
    </location>
</feature>
<dbReference type="SUPFAM" id="SSF47384">
    <property type="entry name" value="Homodimeric domain of signal transducing histidine kinase"/>
    <property type="match status" value="1"/>
</dbReference>
<dbReference type="SUPFAM" id="SSF55874">
    <property type="entry name" value="ATPase domain of HSP90 chaperone/DNA topoisomerase II/histidine kinase"/>
    <property type="match status" value="1"/>
</dbReference>
<reference evidence="10" key="1">
    <citation type="submission" date="2020-11" db="EMBL/GenBank/DDBJ databases">
        <title>Nocardioides sp. CBS4Y-1, whole genome shotgun sequence.</title>
        <authorList>
            <person name="Tuo L."/>
        </authorList>
    </citation>
    <scope>NUCLEOTIDE SEQUENCE</scope>
    <source>
        <strain evidence="10">CBS4Y-1</strain>
    </source>
</reference>
<evidence type="ECO:0000256" key="8">
    <source>
        <dbReference type="SAM" id="Phobius"/>
    </source>
</evidence>